<keyword evidence="3" id="KW-1185">Reference proteome</keyword>
<evidence type="ECO:0000256" key="1">
    <source>
        <dbReference type="SAM" id="MobiDB-lite"/>
    </source>
</evidence>
<dbReference type="EMBL" id="SRLO01001156">
    <property type="protein sequence ID" value="TNN40830.1"/>
    <property type="molecule type" value="Genomic_DNA"/>
</dbReference>
<name>A0A4Z2FIT1_9TELE</name>
<comment type="caution">
    <text evidence="2">The sequence shown here is derived from an EMBL/GenBank/DDBJ whole genome shotgun (WGS) entry which is preliminary data.</text>
</comment>
<feature type="region of interest" description="Disordered" evidence="1">
    <location>
        <begin position="64"/>
        <end position="92"/>
    </location>
</feature>
<feature type="compositionally biased region" description="Basic residues" evidence="1">
    <location>
        <begin position="75"/>
        <end position="88"/>
    </location>
</feature>
<evidence type="ECO:0000313" key="3">
    <source>
        <dbReference type="Proteomes" id="UP000314294"/>
    </source>
</evidence>
<evidence type="ECO:0000313" key="2">
    <source>
        <dbReference type="EMBL" id="TNN40830.1"/>
    </source>
</evidence>
<sequence>MPRPERCYKTTRYRWSGAAVDWAARRLGPDATGLLGALLSPYPNHHEVTLDRGTKALAGGTLETAAATREQSPKTRWKKKHRAHRSRRGAASECQLHPGTLGGEENQFCMGAESPRPFKGIAAALWNRGEPAPSLLLFNQSSAGWVKINDL</sequence>
<reference evidence="2 3" key="1">
    <citation type="submission" date="2019-03" db="EMBL/GenBank/DDBJ databases">
        <title>First draft genome of Liparis tanakae, snailfish: a comprehensive survey of snailfish specific genes.</title>
        <authorList>
            <person name="Kim W."/>
            <person name="Song I."/>
            <person name="Jeong J.-H."/>
            <person name="Kim D."/>
            <person name="Kim S."/>
            <person name="Ryu S."/>
            <person name="Song J.Y."/>
            <person name="Lee S.K."/>
        </authorList>
    </citation>
    <scope>NUCLEOTIDE SEQUENCE [LARGE SCALE GENOMIC DNA]</scope>
    <source>
        <tissue evidence="2">Muscle</tissue>
    </source>
</reference>
<accession>A0A4Z2FIT1</accession>
<dbReference type="AlphaFoldDB" id="A0A4Z2FIT1"/>
<organism evidence="2 3">
    <name type="scientific">Liparis tanakae</name>
    <name type="common">Tanaka's snailfish</name>
    <dbReference type="NCBI Taxonomy" id="230148"/>
    <lineage>
        <taxon>Eukaryota</taxon>
        <taxon>Metazoa</taxon>
        <taxon>Chordata</taxon>
        <taxon>Craniata</taxon>
        <taxon>Vertebrata</taxon>
        <taxon>Euteleostomi</taxon>
        <taxon>Actinopterygii</taxon>
        <taxon>Neopterygii</taxon>
        <taxon>Teleostei</taxon>
        <taxon>Neoteleostei</taxon>
        <taxon>Acanthomorphata</taxon>
        <taxon>Eupercaria</taxon>
        <taxon>Perciformes</taxon>
        <taxon>Cottioidei</taxon>
        <taxon>Cottales</taxon>
        <taxon>Liparidae</taxon>
        <taxon>Liparis</taxon>
    </lineage>
</organism>
<dbReference type="Proteomes" id="UP000314294">
    <property type="component" value="Unassembled WGS sequence"/>
</dbReference>
<proteinExistence type="predicted"/>
<gene>
    <name evidence="2" type="ORF">EYF80_049003</name>
</gene>
<protein>
    <submittedName>
        <fullName evidence="2">Uncharacterized protein</fullName>
    </submittedName>
</protein>